<evidence type="ECO:0000256" key="4">
    <source>
        <dbReference type="ARBA" id="ARBA00012313"/>
    </source>
</evidence>
<keyword evidence="5 19" id="KW-0575">Peroxidase</keyword>
<dbReference type="PRINTS" id="PR00458">
    <property type="entry name" value="PEROXIDASE"/>
</dbReference>
<name>A0AAU9SG56_THLAR</name>
<evidence type="ECO:0000256" key="11">
    <source>
        <dbReference type="ARBA" id="ARBA00023157"/>
    </source>
</evidence>
<evidence type="ECO:0000256" key="3">
    <source>
        <dbReference type="ARBA" id="ARBA00006873"/>
    </source>
</evidence>
<dbReference type="PANTHER" id="PTHR31388">
    <property type="entry name" value="PEROXIDASE 72-RELATED"/>
    <property type="match status" value="1"/>
</dbReference>
<keyword evidence="19" id="KW-0732">Signal</keyword>
<feature type="disulfide bond" evidence="18">
    <location>
        <begin position="42"/>
        <end position="122"/>
    </location>
</feature>
<keyword evidence="8 16" id="KW-0106">Calcium</keyword>
<evidence type="ECO:0000256" key="16">
    <source>
        <dbReference type="PIRSR" id="PIRSR600823-3"/>
    </source>
</evidence>
<evidence type="ECO:0000256" key="18">
    <source>
        <dbReference type="PIRSR" id="PIRSR600823-5"/>
    </source>
</evidence>
<dbReference type="GO" id="GO:0042744">
    <property type="term" value="P:hydrogen peroxide catabolic process"/>
    <property type="evidence" value="ECO:0007669"/>
    <property type="project" value="UniProtKB-KW"/>
</dbReference>
<evidence type="ECO:0000256" key="12">
    <source>
        <dbReference type="ARBA" id="ARBA00023180"/>
    </source>
</evidence>
<dbReference type="InterPro" id="IPR010255">
    <property type="entry name" value="Haem_peroxidase_sf"/>
</dbReference>
<dbReference type="Proteomes" id="UP000836841">
    <property type="component" value="Chromosome 5"/>
</dbReference>
<dbReference type="InterPro" id="IPR033905">
    <property type="entry name" value="Secretory_peroxidase"/>
</dbReference>
<evidence type="ECO:0000256" key="7">
    <source>
        <dbReference type="ARBA" id="ARBA00022723"/>
    </source>
</evidence>
<dbReference type="Gene3D" id="1.10.520.10">
    <property type="match status" value="1"/>
</dbReference>
<feature type="disulfide bond" evidence="18">
    <location>
        <begin position="75"/>
        <end position="80"/>
    </location>
</feature>
<keyword evidence="9 19" id="KW-0560">Oxidoreductase</keyword>
<dbReference type="GO" id="GO:0020037">
    <property type="term" value="F:heme binding"/>
    <property type="evidence" value="ECO:0007669"/>
    <property type="project" value="UniProtKB-UniRule"/>
</dbReference>
<gene>
    <name evidence="21" type="ORF">TAV2_LOCUS16215</name>
</gene>
<comment type="subcellular location">
    <subcellularLocation>
        <location evidence="19">Secreted</location>
    </subcellularLocation>
</comment>
<comment type="similarity">
    <text evidence="3">Belongs to the peroxidase family. Ascorbate peroxidase subfamily.</text>
</comment>
<evidence type="ECO:0000256" key="2">
    <source>
        <dbReference type="ARBA" id="ARBA00002322"/>
    </source>
</evidence>
<evidence type="ECO:0000256" key="1">
    <source>
        <dbReference type="ARBA" id="ARBA00000189"/>
    </source>
</evidence>
<keyword evidence="13 19" id="KW-0376">Hydrogen peroxide</keyword>
<evidence type="ECO:0000256" key="10">
    <source>
        <dbReference type="ARBA" id="ARBA00023004"/>
    </source>
</evidence>
<feature type="disulfide bond" evidence="18">
    <location>
        <begin position="208"/>
        <end position="240"/>
    </location>
</feature>
<dbReference type="Pfam" id="PF00141">
    <property type="entry name" value="peroxidase"/>
    <property type="match status" value="1"/>
</dbReference>
<comment type="function">
    <text evidence="2">Removal of H(2)O(2), oxidation of toxic reductants, biosynthesis and degradation of lignin, suberization, auxin catabolism, response to environmental stresses such as wounding, pathogen attack and oxidative stress. These functions might be dependent on each isozyme/isoform in each plant tissue.</text>
</comment>
<evidence type="ECO:0000256" key="15">
    <source>
        <dbReference type="PIRSR" id="PIRSR600823-2"/>
    </source>
</evidence>
<accession>A0AAU9SG56</accession>
<feature type="binding site" evidence="16">
    <location>
        <position position="79"/>
    </location>
    <ligand>
        <name>Ca(2+)</name>
        <dbReference type="ChEBI" id="CHEBI:29108"/>
        <label>1</label>
    </ligand>
</feature>
<organism evidence="21 22">
    <name type="scientific">Thlaspi arvense</name>
    <name type="common">Field penny-cress</name>
    <dbReference type="NCBI Taxonomy" id="13288"/>
    <lineage>
        <taxon>Eukaryota</taxon>
        <taxon>Viridiplantae</taxon>
        <taxon>Streptophyta</taxon>
        <taxon>Embryophyta</taxon>
        <taxon>Tracheophyta</taxon>
        <taxon>Spermatophyta</taxon>
        <taxon>Magnoliopsida</taxon>
        <taxon>eudicotyledons</taxon>
        <taxon>Gunneridae</taxon>
        <taxon>Pentapetalae</taxon>
        <taxon>rosids</taxon>
        <taxon>malvids</taxon>
        <taxon>Brassicales</taxon>
        <taxon>Brassicaceae</taxon>
        <taxon>Thlaspideae</taxon>
        <taxon>Thlaspi</taxon>
    </lineage>
</organism>
<dbReference type="InterPro" id="IPR002016">
    <property type="entry name" value="Haem_peroxidase"/>
</dbReference>
<dbReference type="GO" id="GO:0006979">
    <property type="term" value="P:response to oxidative stress"/>
    <property type="evidence" value="ECO:0007669"/>
    <property type="project" value="UniProtKB-UniRule"/>
</dbReference>
<evidence type="ECO:0000256" key="17">
    <source>
        <dbReference type="PIRSR" id="PIRSR600823-4"/>
    </source>
</evidence>
<comment type="catalytic activity">
    <reaction evidence="1 19">
        <text>2 a phenolic donor + H2O2 = 2 a phenolic radical donor + 2 H2O</text>
        <dbReference type="Rhea" id="RHEA:56136"/>
        <dbReference type="ChEBI" id="CHEBI:15377"/>
        <dbReference type="ChEBI" id="CHEBI:16240"/>
        <dbReference type="ChEBI" id="CHEBI:139520"/>
        <dbReference type="ChEBI" id="CHEBI:139521"/>
        <dbReference type="EC" id="1.11.1.7"/>
    </reaction>
</comment>
<keyword evidence="10 16" id="KW-0408">Iron</keyword>
<dbReference type="GO" id="GO:0005576">
    <property type="term" value="C:extracellular region"/>
    <property type="evidence" value="ECO:0007669"/>
    <property type="project" value="UniProtKB-SubCell"/>
</dbReference>
<feature type="binding site" evidence="16">
    <location>
        <position position="261"/>
    </location>
    <ligand>
        <name>Ca(2+)</name>
        <dbReference type="ChEBI" id="CHEBI:29108"/>
        <label>2</label>
    </ligand>
</feature>
<dbReference type="PROSITE" id="PS00435">
    <property type="entry name" value="PEROXIDASE_1"/>
    <property type="match status" value="1"/>
</dbReference>
<feature type="site" description="Transition state stabilizer" evidence="17">
    <location>
        <position position="69"/>
    </location>
</feature>
<dbReference type="CDD" id="cd00693">
    <property type="entry name" value="secretory_peroxidase"/>
    <property type="match status" value="1"/>
</dbReference>
<feature type="binding site" evidence="16">
    <location>
        <position position="256"/>
    </location>
    <ligand>
        <name>Ca(2+)</name>
        <dbReference type="ChEBI" id="CHEBI:29108"/>
        <label>2</label>
    </ligand>
</feature>
<feature type="binding site" evidence="16">
    <location>
        <position position="74"/>
    </location>
    <ligand>
        <name>Ca(2+)</name>
        <dbReference type="ChEBI" id="CHEBI:29108"/>
        <label>1</label>
    </ligand>
</feature>
<comment type="cofactor">
    <cofactor evidence="16 19">
        <name>heme b</name>
        <dbReference type="ChEBI" id="CHEBI:60344"/>
    </cofactor>
    <text evidence="16 19">Binds 1 heme b (iron(II)-protoporphyrin IX) group per subunit.</text>
</comment>
<dbReference type="InterPro" id="IPR019794">
    <property type="entry name" value="Peroxidases_AS"/>
</dbReference>
<dbReference type="InterPro" id="IPR000823">
    <property type="entry name" value="Peroxidase_pln"/>
</dbReference>
<keyword evidence="19" id="KW-0964">Secreted</keyword>
<keyword evidence="6 19" id="KW-0349">Heme</keyword>
<dbReference type="GO" id="GO:0046872">
    <property type="term" value="F:metal ion binding"/>
    <property type="evidence" value="ECO:0007669"/>
    <property type="project" value="UniProtKB-UniRule"/>
</dbReference>
<reference evidence="21 22" key="1">
    <citation type="submission" date="2022-03" db="EMBL/GenBank/DDBJ databases">
        <authorList>
            <person name="Nunn A."/>
            <person name="Chopra R."/>
            <person name="Nunn A."/>
            <person name="Contreras Garrido A."/>
        </authorList>
    </citation>
    <scope>NUCLEOTIDE SEQUENCE [LARGE SCALE GENOMIC DNA]</scope>
</reference>
<feature type="binding site" evidence="16">
    <location>
        <position position="83"/>
    </location>
    <ligand>
        <name>Ca(2+)</name>
        <dbReference type="ChEBI" id="CHEBI:29108"/>
        <label>1</label>
    </ligand>
</feature>
<evidence type="ECO:0000259" key="20">
    <source>
        <dbReference type="PROSITE" id="PS50873"/>
    </source>
</evidence>
<sequence length="354" mass="38856">MHSSSSFATLSTWTILITLACLTLRASLSDAQLTPTFYDSSCPNVTNIVRDTIVNELRSDPRIAASILRLHFHDCFVNGCDASILLDNTTSFRTEKDAFGNVNSARGFPVIDRMKAAVERACPRTVSCADMLTIAAQQSVTLAGGPSWRAPLGRRDSLQAFMDLANDNLPAPTLTLPELKAKFANVGLNRPSDLVALSGGHTFGKNQCRFIMDRLYNFSRTGLPDPTLNTTYLQTLRGLCPLNGNLSALVDFDLRTPTVFDNKYYVNLKEQKGLIQTDQELFSSSNATDTIPLVRAYADGTQTFFNAFVEAMNRMGNITPLTGTQGEIRLNCRVVNSNSLLQDVVEIVDFVSSM</sequence>
<comment type="cofactor">
    <cofactor evidence="16 19">
        <name>Ca(2+)</name>
        <dbReference type="ChEBI" id="CHEBI:29108"/>
    </cofactor>
    <text evidence="16 19">Binds 2 calcium ions per subunit.</text>
</comment>
<evidence type="ECO:0000256" key="5">
    <source>
        <dbReference type="ARBA" id="ARBA00022559"/>
    </source>
</evidence>
<feature type="binding site" evidence="16">
    <location>
        <position position="202"/>
    </location>
    <ligand>
        <name>Ca(2+)</name>
        <dbReference type="ChEBI" id="CHEBI:29108"/>
        <label>2</label>
    </ligand>
</feature>
<feature type="binding site" evidence="16">
    <location>
        <position position="253"/>
    </location>
    <ligand>
        <name>Ca(2+)</name>
        <dbReference type="ChEBI" id="CHEBI:29108"/>
        <label>2</label>
    </ligand>
</feature>
<dbReference type="PROSITE" id="PS50873">
    <property type="entry name" value="PEROXIDASE_4"/>
    <property type="match status" value="1"/>
</dbReference>
<dbReference type="SUPFAM" id="SSF48113">
    <property type="entry name" value="Heme-dependent peroxidases"/>
    <property type="match status" value="1"/>
</dbReference>
<dbReference type="PROSITE" id="PS00436">
    <property type="entry name" value="PEROXIDASE_2"/>
    <property type="match status" value="1"/>
</dbReference>
<keyword evidence="22" id="KW-1185">Reference proteome</keyword>
<dbReference type="FunFam" id="1.10.420.10:FF:000001">
    <property type="entry name" value="Peroxidase"/>
    <property type="match status" value="1"/>
</dbReference>
<evidence type="ECO:0000256" key="19">
    <source>
        <dbReference type="RuleBase" id="RU362060"/>
    </source>
</evidence>
<evidence type="ECO:0000256" key="14">
    <source>
        <dbReference type="PIRSR" id="PIRSR600823-1"/>
    </source>
</evidence>
<feature type="domain" description="Plant heme peroxidase family profile" evidence="20">
    <location>
        <begin position="32"/>
        <end position="336"/>
    </location>
</feature>
<dbReference type="AlphaFoldDB" id="A0AAU9SG56"/>
<feature type="binding site" evidence="16">
    <location>
        <position position="77"/>
    </location>
    <ligand>
        <name>Ca(2+)</name>
        <dbReference type="ChEBI" id="CHEBI:29108"/>
        <label>1</label>
    </ligand>
</feature>
<feature type="binding site" evidence="16">
    <location>
        <position position="81"/>
    </location>
    <ligand>
        <name>Ca(2+)</name>
        <dbReference type="ChEBI" id="CHEBI:29108"/>
        <label>1</label>
    </ligand>
</feature>
<evidence type="ECO:0000313" key="22">
    <source>
        <dbReference type="Proteomes" id="UP000836841"/>
    </source>
</evidence>
<proteinExistence type="inferred from homology"/>
<feature type="signal peptide" evidence="19">
    <location>
        <begin position="1"/>
        <end position="31"/>
    </location>
</feature>
<dbReference type="EC" id="1.11.1.7" evidence="4 19"/>
<dbReference type="InterPro" id="IPR019793">
    <property type="entry name" value="Peroxidases_heam-ligand_BS"/>
</dbReference>
<evidence type="ECO:0000313" key="21">
    <source>
        <dbReference type="EMBL" id="CAH2064752.1"/>
    </source>
</evidence>
<feature type="active site" description="Proton acceptor" evidence="14">
    <location>
        <position position="73"/>
    </location>
</feature>
<feature type="binding site" evidence="15">
    <location>
        <position position="170"/>
    </location>
    <ligand>
        <name>substrate</name>
    </ligand>
</feature>
<comment type="similarity">
    <text evidence="19">Belongs to the peroxidase family. Classical plant (class III) peroxidase subfamily.</text>
</comment>
<dbReference type="PANTHER" id="PTHR31388:SF141">
    <property type="entry name" value="PEROXIDASE 33-RELATED"/>
    <property type="match status" value="1"/>
</dbReference>
<dbReference type="Gene3D" id="1.10.420.10">
    <property type="entry name" value="Peroxidase, domain 2"/>
    <property type="match status" value="1"/>
</dbReference>
<feature type="binding site" description="axial binding residue" evidence="16">
    <location>
        <position position="201"/>
    </location>
    <ligand>
        <name>heme b</name>
        <dbReference type="ChEBI" id="CHEBI:60344"/>
    </ligand>
    <ligandPart>
        <name>Fe</name>
        <dbReference type="ChEBI" id="CHEBI:18248"/>
    </ligandPart>
</feature>
<dbReference type="PRINTS" id="PR00461">
    <property type="entry name" value="PLPEROXIDASE"/>
</dbReference>
<feature type="binding site" evidence="16">
    <location>
        <position position="95"/>
    </location>
    <ligand>
        <name>Ca(2+)</name>
        <dbReference type="ChEBI" id="CHEBI:29108"/>
        <label>1</label>
    </ligand>
</feature>
<keyword evidence="11 18" id="KW-1015">Disulfide bond</keyword>
<protein>
    <recommendedName>
        <fullName evidence="4 19">Peroxidase</fullName>
        <ecNumber evidence="4 19">1.11.1.7</ecNumber>
    </recommendedName>
</protein>
<dbReference type="EMBL" id="OU466861">
    <property type="protein sequence ID" value="CAH2064752.1"/>
    <property type="molecule type" value="Genomic_DNA"/>
</dbReference>
<evidence type="ECO:0000256" key="8">
    <source>
        <dbReference type="ARBA" id="ARBA00022837"/>
    </source>
</evidence>
<dbReference type="FunFam" id="1.10.520.10:FF:000001">
    <property type="entry name" value="Peroxidase"/>
    <property type="match status" value="1"/>
</dbReference>
<feature type="chain" id="PRO_5043098807" description="Peroxidase" evidence="19">
    <location>
        <begin position="32"/>
        <end position="354"/>
    </location>
</feature>
<evidence type="ECO:0000256" key="13">
    <source>
        <dbReference type="ARBA" id="ARBA00023324"/>
    </source>
</evidence>
<evidence type="ECO:0000256" key="6">
    <source>
        <dbReference type="ARBA" id="ARBA00022617"/>
    </source>
</evidence>
<evidence type="ECO:0000256" key="9">
    <source>
        <dbReference type="ARBA" id="ARBA00023002"/>
    </source>
</evidence>
<dbReference type="GO" id="GO:0140825">
    <property type="term" value="F:lactoperoxidase activity"/>
    <property type="evidence" value="ECO:0007669"/>
    <property type="project" value="UniProtKB-EC"/>
</dbReference>
<keyword evidence="7 16" id="KW-0479">Metal-binding</keyword>
<keyword evidence="12" id="KW-0325">Glycoprotein</keyword>
<feature type="disulfide bond" evidence="18">
    <location>
        <begin position="128"/>
        <end position="332"/>
    </location>
</feature>